<protein>
    <recommendedName>
        <fullName evidence="5">Pentatricopeptide repeat-containing protein</fullName>
    </recommendedName>
</protein>
<dbReference type="PANTHER" id="PTHR47926">
    <property type="entry name" value="PENTATRICOPEPTIDE REPEAT-CONTAINING PROTEIN"/>
    <property type="match status" value="1"/>
</dbReference>
<evidence type="ECO:0000256" key="1">
    <source>
        <dbReference type="ARBA" id="ARBA00022737"/>
    </source>
</evidence>
<evidence type="ECO:0008006" key="5">
    <source>
        <dbReference type="Google" id="ProtNLM"/>
    </source>
</evidence>
<dbReference type="Pfam" id="PF12854">
    <property type="entry name" value="PPR_1"/>
    <property type="match status" value="1"/>
</dbReference>
<accession>A0ABR0CUP1</accession>
<keyword evidence="1" id="KW-0677">Repeat</keyword>
<dbReference type="PANTHER" id="PTHR47926:SF404">
    <property type="entry name" value="(PPR) REPEAT-CONTAINING PROTEIN, PUTATIVE-RELATED"/>
    <property type="match status" value="1"/>
</dbReference>
<dbReference type="Gene3D" id="1.25.40.10">
    <property type="entry name" value="Tetratricopeptide repeat domain"/>
    <property type="match status" value="3"/>
</dbReference>
<dbReference type="Pfam" id="PF13041">
    <property type="entry name" value="PPR_2"/>
    <property type="match status" value="1"/>
</dbReference>
<organism evidence="3 4">
    <name type="scientific">Penstemon davidsonii</name>
    <dbReference type="NCBI Taxonomy" id="160366"/>
    <lineage>
        <taxon>Eukaryota</taxon>
        <taxon>Viridiplantae</taxon>
        <taxon>Streptophyta</taxon>
        <taxon>Embryophyta</taxon>
        <taxon>Tracheophyta</taxon>
        <taxon>Spermatophyta</taxon>
        <taxon>Magnoliopsida</taxon>
        <taxon>eudicotyledons</taxon>
        <taxon>Gunneridae</taxon>
        <taxon>Pentapetalae</taxon>
        <taxon>asterids</taxon>
        <taxon>lamiids</taxon>
        <taxon>Lamiales</taxon>
        <taxon>Plantaginaceae</taxon>
        <taxon>Cheloneae</taxon>
        <taxon>Penstemon</taxon>
    </lineage>
</organism>
<comment type="caution">
    <text evidence="3">The sequence shown here is derived from an EMBL/GenBank/DDBJ whole genome shotgun (WGS) entry which is preliminary data.</text>
</comment>
<dbReference type="Pfam" id="PF01535">
    <property type="entry name" value="PPR"/>
    <property type="match status" value="3"/>
</dbReference>
<dbReference type="EMBL" id="JAYDYQ010002685">
    <property type="protein sequence ID" value="KAK4480772.1"/>
    <property type="molecule type" value="Genomic_DNA"/>
</dbReference>
<sequence length="366" mass="41188">MVEKNVVSWSSMVDGYCKNGRVSEARKLFDMMEESRNEFTWCAMINGYMRAGHFEDGFQLLMGMRREGHVRIEPTVVTAILESCGRIAGRLEEAYELFEKAEAKDSVSWTTMITGFSSKGLTAKCIDLFNKMNAHDDVAWTASRFVNNKEYEDAICWFIKMLRNAIKPNPLTLISLFSASAGLASLSHGLQIHALVLKTVTEHDLSIQNSISSMYSKCGSVNDAYKIFKSVVSFNSIITGFTHNGNREEVLEVFRQLVDEGHKPNDVSFLGVLCACTHVGLVEEGRKYFKSMRTFFKVEPNPDHYACMVDLLGRAGLLDEAINLIESMPFEPHCGIWDALLGASWIHMRLGSCKTCGSIYFRTRTK</sequence>
<name>A0ABR0CUP1_9LAMI</name>
<dbReference type="NCBIfam" id="TIGR00756">
    <property type="entry name" value="PPR"/>
    <property type="match status" value="4"/>
</dbReference>
<evidence type="ECO:0000256" key="2">
    <source>
        <dbReference type="PROSITE-ProRule" id="PRU00708"/>
    </source>
</evidence>
<evidence type="ECO:0000313" key="3">
    <source>
        <dbReference type="EMBL" id="KAK4480772.1"/>
    </source>
</evidence>
<feature type="repeat" description="PPR" evidence="2">
    <location>
        <begin position="5"/>
        <end position="39"/>
    </location>
</feature>
<dbReference type="Proteomes" id="UP001291926">
    <property type="component" value="Unassembled WGS sequence"/>
</dbReference>
<gene>
    <name evidence="3" type="ORF">RD792_011622</name>
</gene>
<keyword evidence="4" id="KW-1185">Reference proteome</keyword>
<feature type="repeat" description="PPR" evidence="2">
    <location>
        <begin position="105"/>
        <end position="139"/>
    </location>
</feature>
<evidence type="ECO:0000313" key="4">
    <source>
        <dbReference type="Proteomes" id="UP001291926"/>
    </source>
</evidence>
<feature type="repeat" description="PPR" evidence="2">
    <location>
        <begin position="230"/>
        <end position="264"/>
    </location>
</feature>
<proteinExistence type="predicted"/>
<dbReference type="InterPro" id="IPR011990">
    <property type="entry name" value="TPR-like_helical_dom_sf"/>
</dbReference>
<reference evidence="3 4" key="1">
    <citation type="journal article" date="2023" name="bioRxiv">
        <title>Genome report: Whole genome sequence and annotation of Penstemon davidsonii.</title>
        <authorList>
            <person name="Ostevik K.L."/>
            <person name="Alabady M."/>
            <person name="Zhang M."/>
            <person name="Rausher M.D."/>
        </authorList>
    </citation>
    <scope>NUCLEOTIDE SEQUENCE [LARGE SCALE GENOMIC DNA]</scope>
    <source>
        <strain evidence="3">DNT005</strain>
        <tissue evidence="3">Whole leaf</tissue>
    </source>
</reference>
<dbReference type="InterPro" id="IPR002885">
    <property type="entry name" value="PPR_rpt"/>
</dbReference>
<dbReference type="PROSITE" id="PS51375">
    <property type="entry name" value="PPR"/>
    <property type="match status" value="3"/>
</dbReference>
<dbReference type="InterPro" id="IPR046960">
    <property type="entry name" value="PPR_At4g14850-like_plant"/>
</dbReference>